<evidence type="ECO:0000256" key="5">
    <source>
        <dbReference type="ARBA" id="ARBA00023002"/>
    </source>
</evidence>
<proteinExistence type="inferred from homology"/>
<feature type="compositionally biased region" description="Low complexity" evidence="8">
    <location>
        <begin position="161"/>
        <end position="179"/>
    </location>
</feature>
<dbReference type="InterPro" id="IPR050316">
    <property type="entry name" value="Tyrosinase/Hemocyanin"/>
</dbReference>
<dbReference type="InterPro" id="IPR022740">
    <property type="entry name" value="Polyphenol_oxidase_C"/>
</dbReference>
<dbReference type="Pfam" id="PF12143">
    <property type="entry name" value="PPO1_KFDV"/>
    <property type="match status" value="1"/>
</dbReference>
<dbReference type="Gene3D" id="1.10.1280.10">
    <property type="entry name" value="Di-copper center containing domain from catechol oxidase"/>
    <property type="match status" value="1"/>
</dbReference>
<feature type="domain" description="Tyrosinase copper-binding" evidence="9">
    <location>
        <begin position="104"/>
        <end position="115"/>
    </location>
</feature>
<dbReference type="PROSITE" id="PS00498">
    <property type="entry name" value="TYROSINASE_2"/>
    <property type="match status" value="1"/>
</dbReference>
<accession>A5C172</accession>
<comment type="cofactor">
    <cofactor evidence="1">
        <name>Cu(2+)</name>
        <dbReference type="ChEBI" id="CHEBI:29036"/>
    </cofactor>
</comment>
<dbReference type="PRINTS" id="PR00092">
    <property type="entry name" value="TYROSINASE"/>
</dbReference>
<protein>
    <recommendedName>
        <fullName evidence="9">Tyrosinase copper-binding domain-containing protein</fullName>
    </recommendedName>
</protein>
<keyword evidence="5" id="KW-0560">Oxidoreductase</keyword>
<dbReference type="InterPro" id="IPR022739">
    <property type="entry name" value="Polyphenol_oxidase_cen"/>
</dbReference>
<comment type="similarity">
    <text evidence="2">Belongs to the tyrosinase family.</text>
</comment>
<dbReference type="InterPro" id="IPR002227">
    <property type="entry name" value="Tyrosinase_Cu-bd"/>
</dbReference>
<evidence type="ECO:0000256" key="3">
    <source>
        <dbReference type="ARBA" id="ARBA00022723"/>
    </source>
</evidence>
<dbReference type="PANTHER" id="PTHR11474">
    <property type="entry name" value="TYROSINASE FAMILY MEMBER"/>
    <property type="match status" value="1"/>
</dbReference>
<evidence type="ECO:0000256" key="7">
    <source>
        <dbReference type="ARBA" id="ARBA00023157"/>
    </source>
</evidence>
<dbReference type="SUPFAM" id="SSF48056">
    <property type="entry name" value="Di-copper centre-containing domain"/>
    <property type="match status" value="1"/>
</dbReference>
<dbReference type="Pfam" id="PF00264">
    <property type="entry name" value="Tyrosinase"/>
    <property type="match status" value="1"/>
</dbReference>
<dbReference type="ExpressionAtlas" id="A5C172">
    <property type="expression patterns" value="baseline and differential"/>
</dbReference>
<keyword evidence="6" id="KW-0186">Copper</keyword>
<dbReference type="PANTHER" id="PTHR11474:SF76">
    <property type="entry name" value="SHKT DOMAIN-CONTAINING PROTEIN"/>
    <property type="match status" value="1"/>
</dbReference>
<evidence type="ECO:0000256" key="6">
    <source>
        <dbReference type="ARBA" id="ARBA00023008"/>
    </source>
</evidence>
<dbReference type="AlphaFoldDB" id="A5C172"/>
<reference evidence="10" key="1">
    <citation type="journal article" date="2007" name="PLoS ONE">
        <title>The first genome sequence of an elite grapevine cultivar (Pinot noir Vitis vinifera L.): coping with a highly heterozygous genome.</title>
        <authorList>
            <person name="Velasco R."/>
            <person name="Zharkikh A."/>
            <person name="Troggio M."/>
            <person name="Cartwright D.A."/>
            <person name="Cestaro A."/>
            <person name="Pruss D."/>
            <person name="Pindo M."/>
            <person name="FitzGerald L.M."/>
            <person name="Vezzulli S."/>
            <person name="Reid J."/>
            <person name="Malacarne G."/>
            <person name="Iliev D."/>
            <person name="Coppola G."/>
            <person name="Wardell B."/>
            <person name="Micheletti D."/>
            <person name="Macalma T."/>
            <person name="Facci M."/>
            <person name="Mitchell J.T."/>
            <person name="Perazzolli M."/>
            <person name="Eldredge G."/>
            <person name="Gatto P."/>
            <person name="Oyzerski R."/>
            <person name="Moretto M."/>
            <person name="Gutin N."/>
            <person name="Stefanini M."/>
            <person name="Chen Y."/>
            <person name="Segala C."/>
            <person name="Davenport C."/>
            <person name="Dematte L."/>
            <person name="Mraz A."/>
            <person name="Battilana J."/>
            <person name="Stormo K."/>
            <person name="Costa F."/>
            <person name="Tao Q."/>
            <person name="Si-Ammour A."/>
            <person name="Harkins T."/>
            <person name="Lackey A."/>
            <person name="Perbost C."/>
            <person name="Taillon B."/>
            <person name="Stella A."/>
            <person name="Solovyev V."/>
            <person name="Fawcett J.A."/>
            <person name="Sterck L."/>
            <person name="Vandepoele K."/>
            <person name="Grando S.M."/>
            <person name="Toppo S."/>
            <person name="Moser C."/>
            <person name="Lanchbury J."/>
            <person name="Bogden R."/>
            <person name="Skolnick M."/>
            <person name="Sgaramella V."/>
            <person name="Bhatnagar S.K."/>
            <person name="Fontana P."/>
            <person name="Gutin A."/>
            <person name="Van de Peer Y."/>
            <person name="Salamini F."/>
            <person name="Viola R."/>
        </authorList>
    </citation>
    <scope>NUCLEOTIDE SEQUENCE</scope>
</reference>
<name>A5C172_VITVI</name>
<evidence type="ECO:0000256" key="1">
    <source>
        <dbReference type="ARBA" id="ARBA00001973"/>
    </source>
</evidence>
<keyword evidence="3" id="KW-0479">Metal-binding</keyword>
<evidence type="ECO:0000259" key="9">
    <source>
        <dbReference type="PROSITE" id="PS00498"/>
    </source>
</evidence>
<gene>
    <name evidence="10" type="ORF">VITISV_044225</name>
</gene>
<organism evidence="10">
    <name type="scientific">Vitis vinifera</name>
    <name type="common">Grape</name>
    <dbReference type="NCBI Taxonomy" id="29760"/>
    <lineage>
        <taxon>Eukaryota</taxon>
        <taxon>Viridiplantae</taxon>
        <taxon>Streptophyta</taxon>
        <taxon>Embryophyta</taxon>
        <taxon>Tracheophyta</taxon>
        <taxon>Spermatophyta</taxon>
        <taxon>Magnoliopsida</taxon>
        <taxon>eudicotyledons</taxon>
        <taxon>Gunneridae</taxon>
        <taxon>Pentapetalae</taxon>
        <taxon>rosids</taxon>
        <taxon>Vitales</taxon>
        <taxon>Vitaceae</taxon>
        <taxon>Viteae</taxon>
        <taxon>Vitis</taxon>
    </lineage>
</organism>
<dbReference type="InterPro" id="IPR008922">
    <property type="entry name" value="Di-copper_centre_dom_sf"/>
</dbReference>
<dbReference type="GO" id="GO:0004097">
    <property type="term" value="F:catechol oxidase activity"/>
    <property type="evidence" value="ECO:0007669"/>
    <property type="project" value="InterPro"/>
</dbReference>
<evidence type="ECO:0000256" key="2">
    <source>
        <dbReference type="ARBA" id="ARBA00009928"/>
    </source>
</evidence>
<keyword evidence="4" id="KW-0883">Thioether bond</keyword>
<dbReference type="GO" id="GO:0046872">
    <property type="term" value="F:metal ion binding"/>
    <property type="evidence" value="ECO:0007669"/>
    <property type="project" value="UniProtKB-KW"/>
</dbReference>
<keyword evidence="7" id="KW-1015">Disulfide bond</keyword>
<evidence type="ECO:0000256" key="4">
    <source>
        <dbReference type="ARBA" id="ARBA00022784"/>
    </source>
</evidence>
<feature type="region of interest" description="Disordered" evidence="8">
    <location>
        <begin position="159"/>
        <end position="179"/>
    </location>
</feature>
<dbReference type="Pfam" id="PF12142">
    <property type="entry name" value="PPO1_DWL"/>
    <property type="match status" value="1"/>
</dbReference>
<evidence type="ECO:0000313" key="10">
    <source>
        <dbReference type="EMBL" id="CAN68528.1"/>
    </source>
</evidence>
<sequence>MLSSKKFYYILDTILSYVTSIWVGVSGEGMGVVANNLSIVYRQVVSGATTAKLFFGSHTVPEISLALERVPLIASRPHGPVHIWTGLFDKPHEDMGNFYTAGKDPIFFGHHANVDRMWMLWKAIGGKNRTEFTDPDSLNAGFVFYDENAQLVRVKLKKSTQPKAKTTTKSSKSGVAKAAELPKTTISSSGGFPKPLNSVIRVEVPRPKKSRSKKKKEDEEEVLLKTIQGLGLKAMTIVPHARTDDATIGGIEIEFISD</sequence>
<dbReference type="EMBL" id="AM478512">
    <property type="protein sequence ID" value="CAN68528.1"/>
    <property type="molecule type" value="Genomic_DNA"/>
</dbReference>
<evidence type="ECO:0000256" key="8">
    <source>
        <dbReference type="SAM" id="MobiDB-lite"/>
    </source>
</evidence>